<evidence type="ECO:0000313" key="1">
    <source>
        <dbReference type="EMBL" id="OAQ28837.1"/>
    </source>
</evidence>
<evidence type="ECO:0000313" key="2">
    <source>
        <dbReference type="Proteomes" id="UP000078512"/>
    </source>
</evidence>
<sequence>MFEQMSIENTGLKTKLDLAVSRLDNMQLETTGLKTQSDLAVSRMDNMQLENTGLKTKLLDLAVSRMDDIKAENTRLETKLDIAGYRMDEMQNIVENSASVTTGIDDRIMAIQEEADKRLRRVARMFILVDHDDIKSGKLTTDDYYGDFTGGTGIILSHKSLQTFDSEKLIWEDIYVFKNLSPILLWQPIGQLIPESIVYSRHITVDR</sequence>
<proteinExistence type="predicted"/>
<accession>A0A197JU77</accession>
<dbReference type="SUPFAM" id="SSF57997">
    <property type="entry name" value="Tropomyosin"/>
    <property type="match status" value="1"/>
</dbReference>
<keyword evidence="2" id="KW-1185">Reference proteome</keyword>
<dbReference type="Proteomes" id="UP000078512">
    <property type="component" value="Unassembled WGS sequence"/>
</dbReference>
<reference evidence="1 2" key="1">
    <citation type="submission" date="2016-05" db="EMBL/GenBank/DDBJ databases">
        <title>Genome sequencing reveals origins of a unique bacterial endosymbiosis in the earliest lineages of terrestrial Fungi.</title>
        <authorList>
            <consortium name="DOE Joint Genome Institute"/>
            <person name="Uehling J."/>
            <person name="Gryganskyi A."/>
            <person name="Hameed K."/>
            <person name="Tschaplinski T."/>
            <person name="Misztal P."/>
            <person name="Wu S."/>
            <person name="Desiro A."/>
            <person name="Vande Pol N."/>
            <person name="Du Z.-Y."/>
            <person name="Zienkiewicz A."/>
            <person name="Zienkiewicz K."/>
            <person name="Morin E."/>
            <person name="Tisserant E."/>
            <person name="Splivallo R."/>
            <person name="Hainaut M."/>
            <person name="Henrissat B."/>
            <person name="Ohm R."/>
            <person name="Kuo A."/>
            <person name="Yan J."/>
            <person name="Lipzen A."/>
            <person name="Nolan M."/>
            <person name="Labutti K."/>
            <person name="Barry K."/>
            <person name="Goldstein A."/>
            <person name="Labbe J."/>
            <person name="Schadt C."/>
            <person name="Tuskan G."/>
            <person name="Grigoriev I."/>
            <person name="Martin F."/>
            <person name="Vilgalys R."/>
            <person name="Bonito G."/>
        </authorList>
    </citation>
    <scope>NUCLEOTIDE SEQUENCE [LARGE SCALE GENOMIC DNA]</scope>
    <source>
        <strain evidence="1 2">AG-77</strain>
    </source>
</reference>
<organism evidence="1 2">
    <name type="scientific">Linnemannia elongata AG-77</name>
    <dbReference type="NCBI Taxonomy" id="1314771"/>
    <lineage>
        <taxon>Eukaryota</taxon>
        <taxon>Fungi</taxon>
        <taxon>Fungi incertae sedis</taxon>
        <taxon>Mucoromycota</taxon>
        <taxon>Mortierellomycotina</taxon>
        <taxon>Mortierellomycetes</taxon>
        <taxon>Mortierellales</taxon>
        <taxon>Mortierellaceae</taxon>
        <taxon>Linnemannia</taxon>
    </lineage>
</organism>
<dbReference type="EMBL" id="KV442045">
    <property type="protein sequence ID" value="OAQ28837.1"/>
    <property type="molecule type" value="Genomic_DNA"/>
</dbReference>
<name>A0A197JU77_9FUNG</name>
<gene>
    <name evidence="1" type="ORF">K457DRAFT_19752</name>
</gene>
<protein>
    <submittedName>
        <fullName evidence="1">Uncharacterized protein</fullName>
    </submittedName>
</protein>
<dbReference type="AlphaFoldDB" id="A0A197JU77"/>